<reference evidence="3 4" key="1">
    <citation type="journal article" date="2013" name="ISME J.">
        <title>Metabolic model for the filamentous 'Candidatus Microthrix parvicella' based on genomic and metagenomic analyses.</title>
        <authorList>
            <person name="Jon McIlroy S."/>
            <person name="Kristiansen R."/>
            <person name="Albertsen M."/>
            <person name="Michael Karst S."/>
            <person name="Rossetti S."/>
            <person name="Lund Nielsen J."/>
            <person name="Tandoi V."/>
            <person name="James Seviour R."/>
            <person name="Nielsen P.H."/>
        </authorList>
    </citation>
    <scope>NUCLEOTIDE SEQUENCE [LARGE SCALE GENOMIC DNA]</scope>
    <source>
        <strain evidence="3 4">RN1</strain>
    </source>
</reference>
<gene>
    <name evidence="3" type="ORF">BN381_150077</name>
</gene>
<evidence type="ECO:0000313" key="3">
    <source>
        <dbReference type="EMBL" id="CCM62964.1"/>
    </source>
</evidence>
<feature type="transmembrane region" description="Helical" evidence="1">
    <location>
        <begin position="235"/>
        <end position="255"/>
    </location>
</feature>
<dbReference type="Proteomes" id="UP000018291">
    <property type="component" value="Unassembled WGS sequence"/>
</dbReference>
<keyword evidence="1" id="KW-0472">Membrane</keyword>
<evidence type="ECO:0000313" key="4">
    <source>
        <dbReference type="Proteomes" id="UP000018291"/>
    </source>
</evidence>
<sequence>MNPIRRRARAAIFALLVLVGLSACEATAQVDIDVKENGSGTVTVEVALDGEAVGRVGGLKAIDTGDLTEAGWEVAEPMLKPDGLVRLRATKAFGSPSALQPTLNEIAGPDGPLQELNLSVLDRFGSIGYRLDGRLITKGDLARFSDAQVAEVLDGLPLGRTDEQLAAELKTNPGSLTIVVRAMLPGELVDTTGKQEKTPTVDGATVSWNADLTAESADVDLTTTSEERSGNAGKFVIAGAVLIGLAGLVLAYGLIAGRRLNHG</sequence>
<dbReference type="EMBL" id="CANL01000007">
    <property type="protein sequence ID" value="CCM62964.1"/>
    <property type="molecule type" value="Genomic_DNA"/>
</dbReference>
<proteinExistence type="predicted"/>
<evidence type="ECO:0000256" key="1">
    <source>
        <dbReference type="SAM" id="Phobius"/>
    </source>
</evidence>
<protein>
    <recommendedName>
        <fullName evidence="5">Lipoprotein</fullName>
    </recommendedName>
</protein>
<dbReference type="eggNOG" id="ENOG502ZKVK">
    <property type="taxonomic scope" value="Bacteria"/>
</dbReference>
<dbReference type="AlphaFoldDB" id="R4YX85"/>
<accession>R4YX85</accession>
<name>R4YX85_9ACTN</name>
<evidence type="ECO:0000256" key="2">
    <source>
        <dbReference type="SAM" id="SignalP"/>
    </source>
</evidence>
<feature type="signal peptide" evidence="2">
    <location>
        <begin position="1"/>
        <end position="28"/>
    </location>
</feature>
<dbReference type="RefSeq" id="WP_012224889.1">
    <property type="nucleotide sequence ID" value="NZ_HG422565.1"/>
</dbReference>
<comment type="caution">
    <text evidence="3">The sequence shown here is derived from an EMBL/GenBank/DDBJ whole genome shotgun (WGS) entry which is preliminary data.</text>
</comment>
<keyword evidence="1" id="KW-1133">Transmembrane helix</keyword>
<keyword evidence="2" id="KW-0732">Signal</keyword>
<organism evidence="3 4">
    <name type="scientific">Candidatus Neomicrothrix parvicella RN1</name>
    <dbReference type="NCBI Taxonomy" id="1229780"/>
    <lineage>
        <taxon>Bacteria</taxon>
        <taxon>Bacillati</taxon>
        <taxon>Actinomycetota</taxon>
        <taxon>Acidimicrobiia</taxon>
        <taxon>Acidimicrobiales</taxon>
        <taxon>Microthrixaceae</taxon>
        <taxon>Candidatus Neomicrothrix</taxon>
    </lineage>
</organism>
<feature type="chain" id="PRO_5004383616" description="Lipoprotein" evidence="2">
    <location>
        <begin position="29"/>
        <end position="263"/>
    </location>
</feature>
<evidence type="ECO:0008006" key="5">
    <source>
        <dbReference type="Google" id="ProtNLM"/>
    </source>
</evidence>
<dbReference type="STRING" id="1229780.BN381_150077"/>
<keyword evidence="4" id="KW-1185">Reference proteome</keyword>
<dbReference type="PROSITE" id="PS51257">
    <property type="entry name" value="PROKAR_LIPOPROTEIN"/>
    <property type="match status" value="1"/>
</dbReference>
<keyword evidence="1" id="KW-0812">Transmembrane</keyword>
<dbReference type="HOGENOM" id="CLU_1056407_0_0_11"/>